<organism evidence="2 3">
    <name type="scientific">Marinomonas ostreistagni</name>
    <dbReference type="NCBI Taxonomy" id="359209"/>
    <lineage>
        <taxon>Bacteria</taxon>
        <taxon>Pseudomonadati</taxon>
        <taxon>Pseudomonadota</taxon>
        <taxon>Gammaproteobacteria</taxon>
        <taxon>Oceanospirillales</taxon>
        <taxon>Oceanospirillaceae</taxon>
        <taxon>Marinomonas</taxon>
    </lineage>
</organism>
<keyword evidence="3" id="KW-1185">Reference proteome</keyword>
<feature type="domain" description="Aminoglycoside phosphotransferase" evidence="1">
    <location>
        <begin position="23"/>
        <end position="215"/>
    </location>
</feature>
<dbReference type="SUPFAM" id="SSF56112">
    <property type="entry name" value="Protein kinase-like (PK-like)"/>
    <property type="match status" value="1"/>
</dbReference>
<dbReference type="Gene3D" id="3.30.200.20">
    <property type="entry name" value="Phosphorylase Kinase, domain 1"/>
    <property type="match status" value="1"/>
</dbReference>
<dbReference type="Pfam" id="PF01636">
    <property type="entry name" value="APH"/>
    <property type="match status" value="1"/>
</dbReference>
<dbReference type="Gene3D" id="3.90.1200.10">
    <property type="match status" value="1"/>
</dbReference>
<dbReference type="InterPro" id="IPR052077">
    <property type="entry name" value="CcrZ_PhaseVar_Mediator"/>
</dbReference>
<evidence type="ECO:0000313" key="2">
    <source>
        <dbReference type="EMBL" id="MBJ7549691.1"/>
    </source>
</evidence>
<accession>A0ABS0Z7Q8</accession>
<proteinExistence type="predicted"/>
<reference evidence="2 3" key="1">
    <citation type="submission" date="2020-12" db="EMBL/GenBank/DDBJ databases">
        <title>Comparative genome analysis of fungal antagonists Marinomonas ostreistagni 398 and M. spartinae 468.</title>
        <authorList>
            <person name="Fields J.L."/>
            <person name="Mavrodi O.V."/>
            <person name="Biber P.D."/>
            <person name="Indest K.J."/>
            <person name="Mavrodi D.V."/>
        </authorList>
    </citation>
    <scope>NUCLEOTIDE SEQUENCE [LARGE SCALE GENOMIC DNA]</scope>
    <source>
        <strain evidence="2 3">USM7</strain>
    </source>
</reference>
<dbReference type="PANTHER" id="PTHR40086:SF1">
    <property type="entry name" value="CELL CYCLE REGULATOR CCRZ"/>
    <property type="match status" value="1"/>
</dbReference>
<evidence type="ECO:0000259" key="1">
    <source>
        <dbReference type="Pfam" id="PF01636"/>
    </source>
</evidence>
<dbReference type="RefSeq" id="WP_199461066.1">
    <property type="nucleotide sequence ID" value="NZ_JAEMUH010000003.1"/>
</dbReference>
<evidence type="ECO:0000313" key="3">
    <source>
        <dbReference type="Proteomes" id="UP000598488"/>
    </source>
</evidence>
<dbReference type="InterPro" id="IPR002575">
    <property type="entry name" value="Aminoglycoside_PTrfase"/>
</dbReference>
<dbReference type="CDD" id="cd05151">
    <property type="entry name" value="ChoK-like"/>
    <property type="match status" value="1"/>
</dbReference>
<protein>
    <submittedName>
        <fullName evidence="2">Phosphotransferase</fullName>
    </submittedName>
</protein>
<dbReference type="InterPro" id="IPR011009">
    <property type="entry name" value="Kinase-like_dom_sf"/>
</dbReference>
<sequence length="293" mass="34187">MYALSEYLKQMNSILPKDGEYDLVPLEEGFSNQTYCIRWCNQPQLVLRLTQESDELFGVNRELEFHIWRQAAQHGLTANIVWQQQSCVVSQFLAGHTFPWSVVHQDATLKPICEVVQHLHQQPSVSQEYCVYELLERWLQALSKGHCEPDIVEPIEQVQRFYSTLAKAPRPDTLVLCHNDLNPKNVILKSNRAWLIDWECAGMSDPLFDLGVLAHAHHLNYEQLQQAYSIIIGGALDEEHCYRIECYRQAYVLRELVWLLLRQLIRGAHELDGVQWYHALLNDPIFNPYFKTE</sequence>
<name>A0ABS0Z7Q8_9GAMM</name>
<comment type="caution">
    <text evidence="2">The sequence shown here is derived from an EMBL/GenBank/DDBJ whole genome shotgun (WGS) entry which is preliminary data.</text>
</comment>
<dbReference type="Proteomes" id="UP000598488">
    <property type="component" value="Unassembled WGS sequence"/>
</dbReference>
<gene>
    <name evidence="2" type="ORF">JHD44_03285</name>
</gene>
<dbReference type="EMBL" id="JAEMUH010000003">
    <property type="protein sequence ID" value="MBJ7549691.1"/>
    <property type="molecule type" value="Genomic_DNA"/>
</dbReference>
<dbReference type="PANTHER" id="PTHR40086">
    <property type="entry name" value="PHOSPHOTRANSFERASE YTMP-RELATED"/>
    <property type="match status" value="1"/>
</dbReference>